<comment type="subunit">
    <text evidence="8">Consists of a catalytic RNA component and at least 4-5 protein subunits.</text>
</comment>
<dbReference type="EC" id="3.1.26.5" evidence="8"/>
<dbReference type="Gene3D" id="1.20.5.420">
    <property type="entry name" value="Immunoglobulin FC, subunit C"/>
    <property type="match status" value="1"/>
</dbReference>
<sequence length="108" mass="12806">MAKRNDKSKQKSLAKERIIRLFEVADDFFKKSPPLANNCIQHARKISMKYRIRIPKPYNRKFCRKCYNLLVPGVNMTARIYRGKIIITCKTCGNIRRYPLSEKKLNEK</sequence>
<evidence type="ECO:0000256" key="5">
    <source>
        <dbReference type="ARBA" id="ARBA00022759"/>
    </source>
</evidence>
<keyword evidence="4 8" id="KW-0479">Metal-binding</keyword>
<feature type="binding site" evidence="8">
    <location>
        <position position="92"/>
    </location>
    <ligand>
        <name>Zn(2+)</name>
        <dbReference type="ChEBI" id="CHEBI:29105"/>
    </ligand>
</feature>
<dbReference type="Gene3D" id="6.20.50.20">
    <property type="match status" value="1"/>
</dbReference>
<dbReference type="PIRSF" id="PIRSF004878">
    <property type="entry name" value="RNase_P_4"/>
    <property type="match status" value="1"/>
</dbReference>
<keyword evidence="7 8" id="KW-0862">Zinc</keyword>
<reference evidence="9" key="1">
    <citation type="submission" date="2022-01" db="EMBL/GenBank/DDBJ databases">
        <title>Complete genome of Methanomicrobium antiquum DSM 21220.</title>
        <authorList>
            <person name="Chen S.-C."/>
            <person name="You Y.-T."/>
            <person name="Zhou Y.-Z."/>
            <person name="Lai M.-C."/>
        </authorList>
    </citation>
    <scope>NUCLEOTIDE SEQUENCE</scope>
    <source>
        <strain evidence="9">DSM 21220</strain>
    </source>
</reference>
<dbReference type="GO" id="GO:0004526">
    <property type="term" value="F:ribonuclease P activity"/>
    <property type="evidence" value="ECO:0007669"/>
    <property type="project" value="UniProtKB-UniRule"/>
</dbReference>
<dbReference type="InterPro" id="IPR007175">
    <property type="entry name" value="Rpr2/Snm1/Rpp21"/>
</dbReference>
<evidence type="ECO:0000256" key="7">
    <source>
        <dbReference type="ARBA" id="ARBA00022833"/>
    </source>
</evidence>
<evidence type="ECO:0000313" key="9">
    <source>
        <dbReference type="EMBL" id="WFN37569.1"/>
    </source>
</evidence>
<dbReference type="GO" id="GO:0005737">
    <property type="term" value="C:cytoplasm"/>
    <property type="evidence" value="ECO:0007669"/>
    <property type="project" value="UniProtKB-SubCell"/>
</dbReference>
<comment type="subcellular location">
    <subcellularLocation>
        <location evidence="8">Cytoplasm</location>
    </subcellularLocation>
</comment>
<keyword evidence="5 8" id="KW-0255">Endonuclease</keyword>
<feature type="binding site" evidence="8">
    <location>
        <position position="66"/>
    </location>
    <ligand>
        <name>Zn(2+)</name>
        <dbReference type="ChEBI" id="CHEBI:29105"/>
    </ligand>
</feature>
<accession>A0AAF0JM81</accession>
<name>A0AAF0JM81_9EURY</name>
<comment type="similarity">
    <text evidence="8">Belongs to the eukaryotic/archaeal RNase P protein component 4 family.</text>
</comment>
<keyword evidence="6 8" id="KW-0378">Hydrolase</keyword>
<evidence type="ECO:0000313" key="10">
    <source>
        <dbReference type="Proteomes" id="UP001218895"/>
    </source>
</evidence>
<dbReference type="PANTHER" id="PTHR14742">
    <property type="entry name" value="RIBONUCLEASE P SUBUNIT P21"/>
    <property type="match status" value="1"/>
</dbReference>
<feature type="binding site" evidence="8">
    <location>
        <position position="63"/>
    </location>
    <ligand>
        <name>Zn(2+)</name>
        <dbReference type="ChEBI" id="CHEBI:29105"/>
    </ligand>
</feature>
<comment type="cofactor">
    <cofactor evidence="8">
        <name>Zn(2+)</name>
        <dbReference type="ChEBI" id="CHEBI:29105"/>
    </cofactor>
    <text evidence="8">Binds 1 zinc ion per subunit.</text>
</comment>
<keyword evidence="2 8" id="KW-0819">tRNA processing</keyword>
<evidence type="ECO:0000256" key="1">
    <source>
        <dbReference type="ARBA" id="ARBA00022490"/>
    </source>
</evidence>
<dbReference type="GO" id="GO:0008270">
    <property type="term" value="F:zinc ion binding"/>
    <property type="evidence" value="ECO:0007669"/>
    <property type="project" value="UniProtKB-UniRule"/>
</dbReference>
<evidence type="ECO:0000256" key="8">
    <source>
        <dbReference type="HAMAP-Rule" id="MF_00757"/>
    </source>
</evidence>
<dbReference type="PANTHER" id="PTHR14742:SF0">
    <property type="entry name" value="RIBONUCLEASE P PROTEIN SUBUNIT P21"/>
    <property type="match status" value="1"/>
</dbReference>
<dbReference type="Pfam" id="PF04032">
    <property type="entry name" value="Rpr2"/>
    <property type="match status" value="1"/>
</dbReference>
<evidence type="ECO:0000256" key="3">
    <source>
        <dbReference type="ARBA" id="ARBA00022722"/>
    </source>
</evidence>
<dbReference type="Proteomes" id="UP001218895">
    <property type="component" value="Chromosome"/>
</dbReference>
<dbReference type="HAMAP" id="MF_00757">
    <property type="entry name" value="RNase_P_4"/>
    <property type="match status" value="1"/>
</dbReference>
<keyword evidence="10" id="KW-1185">Reference proteome</keyword>
<keyword evidence="1 8" id="KW-0963">Cytoplasm</keyword>
<feature type="binding site" evidence="8">
    <location>
        <position position="89"/>
    </location>
    <ligand>
        <name>Zn(2+)</name>
        <dbReference type="ChEBI" id="CHEBI:29105"/>
    </ligand>
</feature>
<dbReference type="EMBL" id="CP091092">
    <property type="protein sequence ID" value="WFN37569.1"/>
    <property type="molecule type" value="Genomic_DNA"/>
</dbReference>
<dbReference type="GeneID" id="79949542"/>
<dbReference type="GO" id="GO:0030677">
    <property type="term" value="C:ribonuclease P complex"/>
    <property type="evidence" value="ECO:0007669"/>
    <property type="project" value="UniProtKB-UniRule"/>
</dbReference>
<dbReference type="KEGG" id="manq:L1994_04050"/>
<dbReference type="InterPro" id="IPR016432">
    <property type="entry name" value="RNP4"/>
</dbReference>
<comment type="catalytic activity">
    <reaction evidence="8">
        <text>Endonucleolytic cleavage of RNA, removing 5'-extranucleotides from tRNA precursor.</text>
        <dbReference type="EC" id="3.1.26.5"/>
    </reaction>
</comment>
<keyword evidence="3 8" id="KW-0540">Nuclease</keyword>
<dbReference type="RefSeq" id="WP_278100409.1">
    <property type="nucleotide sequence ID" value="NZ_CP091092.1"/>
</dbReference>
<evidence type="ECO:0000256" key="2">
    <source>
        <dbReference type="ARBA" id="ARBA00022694"/>
    </source>
</evidence>
<organism evidence="9 10">
    <name type="scientific">Methanomicrobium antiquum</name>
    <dbReference type="NCBI Taxonomy" id="487686"/>
    <lineage>
        <taxon>Archaea</taxon>
        <taxon>Methanobacteriati</taxon>
        <taxon>Methanobacteriota</taxon>
        <taxon>Stenosarchaea group</taxon>
        <taxon>Methanomicrobia</taxon>
        <taxon>Methanomicrobiales</taxon>
        <taxon>Methanomicrobiaceae</taxon>
        <taxon>Methanomicrobium</taxon>
    </lineage>
</organism>
<evidence type="ECO:0000256" key="4">
    <source>
        <dbReference type="ARBA" id="ARBA00022723"/>
    </source>
</evidence>
<gene>
    <name evidence="8" type="primary">rnp4</name>
    <name evidence="9" type="ORF">L1994_04050</name>
</gene>
<protein>
    <recommendedName>
        <fullName evidence="8">Ribonuclease P protein component 4</fullName>
        <shortName evidence="8">RNase P component 4</shortName>
        <ecNumber evidence="8">3.1.26.5</ecNumber>
    </recommendedName>
    <alternativeName>
        <fullName evidence="8">Rpp21</fullName>
    </alternativeName>
</protein>
<evidence type="ECO:0000256" key="6">
    <source>
        <dbReference type="ARBA" id="ARBA00022801"/>
    </source>
</evidence>
<dbReference type="AlphaFoldDB" id="A0AAF0JM81"/>
<comment type="function">
    <text evidence="8">Part of ribonuclease P, a protein complex that generates mature tRNA molecules by cleaving their 5'-ends.</text>
</comment>
<proteinExistence type="inferred from homology"/>
<dbReference type="GO" id="GO:0001682">
    <property type="term" value="P:tRNA 5'-leader removal"/>
    <property type="evidence" value="ECO:0007669"/>
    <property type="project" value="UniProtKB-UniRule"/>
</dbReference>